<feature type="transmembrane region" description="Helical" evidence="9">
    <location>
        <begin position="215"/>
        <end position="242"/>
    </location>
</feature>
<dbReference type="GO" id="GO:0004930">
    <property type="term" value="F:G protein-coupled receptor activity"/>
    <property type="evidence" value="ECO:0007669"/>
    <property type="project" value="UniProtKB-KW"/>
</dbReference>
<dbReference type="InterPro" id="IPR017452">
    <property type="entry name" value="GPCR_Rhodpsn_7TM"/>
</dbReference>
<feature type="transmembrane region" description="Helical" evidence="9">
    <location>
        <begin position="87"/>
        <end position="113"/>
    </location>
</feature>
<dbReference type="PROSITE" id="PS50262">
    <property type="entry name" value="G_PROTEIN_RECEP_F1_2"/>
    <property type="match status" value="1"/>
</dbReference>
<dbReference type="Pfam" id="PF00001">
    <property type="entry name" value="7tm_1"/>
    <property type="match status" value="2"/>
</dbReference>
<feature type="transmembrane region" description="Helical" evidence="9">
    <location>
        <begin position="297"/>
        <end position="321"/>
    </location>
</feature>
<dbReference type="PRINTS" id="PR00237">
    <property type="entry name" value="GPCRRHODOPSN"/>
</dbReference>
<evidence type="ECO:0000256" key="4">
    <source>
        <dbReference type="ARBA" id="ARBA00023040"/>
    </source>
</evidence>
<feature type="transmembrane region" description="Helical" evidence="9">
    <location>
        <begin position="341"/>
        <end position="361"/>
    </location>
</feature>
<dbReference type="GO" id="GO:0035025">
    <property type="term" value="P:positive regulation of Rho protein signal transduction"/>
    <property type="evidence" value="ECO:0007669"/>
    <property type="project" value="TreeGrafter"/>
</dbReference>
<evidence type="ECO:0000256" key="6">
    <source>
        <dbReference type="ARBA" id="ARBA00023170"/>
    </source>
</evidence>
<dbReference type="InterPro" id="IPR000276">
    <property type="entry name" value="GPCR_Rhodpsn"/>
</dbReference>
<comment type="subcellular location">
    <subcellularLocation>
        <location evidence="1">Membrane</location>
        <topology evidence="1">Multi-pass membrane protein</topology>
    </subcellularLocation>
</comment>
<dbReference type="GO" id="GO:0005886">
    <property type="term" value="C:plasma membrane"/>
    <property type="evidence" value="ECO:0007669"/>
    <property type="project" value="TreeGrafter"/>
</dbReference>
<reference evidence="11" key="2">
    <citation type="submission" date="2016-06" db="EMBL/GenBank/DDBJ databases">
        <title>The genome of a short-lived fish provides insights into sex chromosome evolution and the genetic control of aging.</title>
        <authorList>
            <person name="Reichwald K."/>
            <person name="Felder M."/>
            <person name="Petzold A."/>
            <person name="Koch P."/>
            <person name="Groth M."/>
            <person name="Platzer M."/>
        </authorList>
    </citation>
    <scope>NUCLEOTIDE SEQUENCE</scope>
    <source>
        <tissue evidence="11">Brain</tissue>
    </source>
</reference>
<evidence type="ECO:0000256" key="7">
    <source>
        <dbReference type="ARBA" id="ARBA00023180"/>
    </source>
</evidence>
<evidence type="ECO:0000256" key="2">
    <source>
        <dbReference type="ARBA" id="ARBA00022692"/>
    </source>
</evidence>
<dbReference type="SUPFAM" id="SSF81321">
    <property type="entry name" value="Family A G protein-coupled receptor-like"/>
    <property type="match status" value="1"/>
</dbReference>
<dbReference type="Gene3D" id="1.20.1070.10">
    <property type="entry name" value="Rhodopsin 7-helix transmembrane proteins"/>
    <property type="match status" value="2"/>
</dbReference>
<evidence type="ECO:0000256" key="8">
    <source>
        <dbReference type="ARBA" id="ARBA00023224"/>
    </source>
</evidence>
<dbReference type="PRINTS" id="PR01157">
    <property type="entry name" value="P2YPURNOCPTR"/>
</dbReference>
<proteinExistence type="predicted"/>
<dbReference type="AlphaFoldDB" id="A0A1A8MRI2"/>
<gene>
    <name evidence="11" type="primary">P2RY10</name>
</gene>
<keyword evidence="7" id="KW-0325">Glycoprotein</keyword>
<dbReference type="GO" id="GO:0007200">
    <property type="term" value="P:phospholipase C-activating G protein-coupled receptor signaling pathway"/>
    <property type="evidence" value="ECO:0007669"/>
    <property type="project" value="TreeGrafter"/>
</dbReference>
<accession>A0A1A8MRI2</accession>
<feature type="transmembrane region" description="Helical" evidence="9">
    <location>
        <begin position="58"/>
        <end position="81"/>
    </location>
</feature>
<keyword evidence="8" id="KW-0807">Transducer</keyword>
<evidence type="ECO:0000256" key="3">
    <source>
        <dbReference type="ARBA" id="ARBA00022989"/>
    </source>
</evidence>
<keyword evidence="5 9" id="KW-0472">Membrane</keyword>
<dbReference type="EMBL" id="HAEF01018022">
    <property type="protein sequence ID" value="SBR59181.1"/>
    <property type="molecule type" value="Transcribed_RNA"/>
</dbReference>
<name>A0A1A8MRI2_9TELE</name>
<evidence type="ECO:0000256" key="9">
    <source>
        <dbReference type="SAM" id="Phobius"/>
    </source>
</evidence>
<sequence length="416" mass="47192">MNPNTTSCSYNLEGFDETLEKLYTYFYLLLFIPGLLLNTIALWVLCRHIRKKTKAVIFMINLALADLLHILSLPLRIYYYFTHTWPFGKAICLLCFYLKFFNMYTAIFFLMCISVQRYVFLLSPFTARRWRRRYDMMISMAVWVVVGMACSVFILMRSSSSAPNVTDSIQIAATHLTSDTAKISVHLLGANTSSLSSPASKGSCFKDLPIRKVSLHLVIIMLTFNELFGFFIPLMCIGYCSIRVAWSLTHKPEQNPQNSTSLSVTTRSRLQSILSSGQTNKSPEKPMDGEKKRALRMVLSCATLFLVCFAPYHINFLLYALESQSLVSHCPTRLAVKQFHPVSLCLASLSSCLNPLLYYFVNVEFRMHLIRTSSFTSSVFTSPLGSPTECPTQTRLLRLESSCSERKMADSFSGVD</sequence>
<evidence type="ECO:0000313" key="11">
    <source>
        <dbReference type="EMBL" id="SBR59181.1"/>
    </source>
</evidence>
<feature type="domain" description="G-protein coupled receptors family 1 profile" evidence="10">
    <location>
        <begin position="37"/>
        <end position="358"/>
    </location>
</feature>
<evidence type="ECO:0000256" key="5">
    <source>
        <dbReference type="ARBA" id="ARBA00023136"/>
    </source>
</evidence>
<evidence type="ECO:0000259" key="10">
    <source>
        <dbReference type="PROSITE" id="PS50262"/>
    </source>
</evidence>
<keyword evidence="6 11" id="KW-0675">Receptor</keyword>
<keyword evidence="3 9" id="KW-1133">Transmembrane helix</keyword>
<organism evidence="11">
    <name type="scientific">Nothobranchius pienaari</name>
    <dbReference type="NCBI Taxonomy" id="704102"/>
    <lineage>
        <taxon>Eukaryota</taxon>
        <taxon>Metazoa</taxon>
        <taxon>Chordata</taxon>
        <taxon>Craniata</taxon>
        <taxon>Vertebrata</taxon>
        <taxon>Euteleostomi</taxon>
        <taxon>Actinopterygii</taxon>
        <taxon>Neopterygii</taxon>
        <taxon>Teleostei</taxon>
        <taxon>Neoteleostei</taxon>
        <taxon>Acanthomorphata</taxon>
        <taxon>Ovalentaria</taxon>
        <taxon>Atherinomorphae</taxon>
        <taxon>Cyprinodontiformes</taxon>
        <taxon>Nothobranchiidae</taxon>
        <taxon>Nothobranchius</taxon>
    </lineage>
</organism>
<evidence type="ECO:0000256" key="1">
    <source>
        <dbReference type="ARBA" id="ARBA00004141"/>
    </source>
</evidence>
<feature type="transmembrane region" description="Helical" evidence="9">
    <location>
        <begin position="25"/>
        <end position="46"/>
    </location>
</feature>
<keyword evidence="4" id="KW-0297">G-protein coupled receptor</keyword>
<feature type="transmembrane region" description="Helical" evidence="9">
    <location>
        <begin position="134"/>
        <end position="156"/>
    </location>
</feature>
<dbReference type="PANTHER" id="PTHR24232:SF6">
    <property type="entry name" value="PURINERGIC RECEPTOR P2Y, G-PROTEIN COUPLED 10B"/>
    <property type="match status" value="1"/>
</dbReference>
<protein>
    <submittedName>
        <fullName evidence="11">Purinergic receptor P2Y, G-protein coupled, 10</fullName>
    </submittedName>
</protein>
<reference evidence="11" key="1">
    <citation type="submission" date="2016-05" db="EMBL/GenBank/DDBJ databases">
        <authorList>
            <person name="Lavstsen T."/>
            <person name="Jespersen J.S."/>
        </authorList>
    </citation>
    <scope>NUCLEOTIDE SEQUENCE</scope>
    <source>
        <tissue evidence="11">Brain</tissue>
    </source>
</reference>
<keyword evidence="2 9" id="KW-0812">Transmembrane</keyword>
<dbReference type="PANTHER" id="PTHR24232">
    <property type="entry name" value="G-PROTEIN COUPLED RECEPTOR"/>
    <property type="match status" value="1"/>
</dbReference>